<protein>
    <submittedName>
        <fullName evidence="2">Uncharacterized protein</fullName>
    </submittedName>
</protein>
<proteinExistence type="predicted"/>
<comment type="caution">
    <text evidence="2">The sequence shown here is derived from an EMBL/GenBank/DDBJ whole genome shotgun (WGS) entry which is preliminary data.</text>
</comment>
<evidence type="ECO:0000313" key="2">
    <source>
        <dbReference type="EMBL" id="CAF2217028.1"/>
    </source>
</evidence>
<reference evidence="2" key="1">
    <citation type="submission" date="2021-02" db="EMBL/GenBank/DDBJ databases">
        <authorList>
            <person name="Nowell W R."/>
        </authorList>
    </citation>
    <scope>NUCLEOTIDE SEQUENCE</scope>
</reference>
<organism evidence="2 3">
    <name type="scientific">Rotaria magnacalcarata</name>
    <dbReference type="NCBI Taxonomy" id="392030"/>
    <lineage>
        <taxon>Eukaryota</taxon>
        <taxon>Metazoa</taxon>
        <taxon>Spiralia</taxon>
        <taxon>Gnathifera</taxon>
        <taxon>Rotifera</taxon>
        <taxon>Eurotatoria</taxon>
        <taxon>Bdelloidea</taxon>
        <taxon>Philodinida</taxon>
        <taxon>Philodinidae</taxon>
        <taxon>Rotaria</taxon>
    </lineage>
</organism>
<sequence length="1521" mass="178418">VDRTMMNRDVIEIPLFFNLRFPCATTEYGIIRQIRDTTMKRSLGDERIQRDELANQAMKQLTDKSIFKENIKLIFNNSDLFTRYYHDQVALAQDEAKVYQLPTSFVQRLLTLNPTRSITNQLQHLLIDHVELFEILRIFEISMQLVGEDTLLNAFNERSIQNYTSDQSIIGHHIFYTLVLIEESNSFALIPPNATMANEDEFTFECNGDPWIETNLMNLIELLVSPTIISSINNIEQLINCYNRVIQSILSLNTYTVDNLEKLRSFASLVRCITALLPAEQAKKVFENACSLGGFNATFENCNAIHEFIEYLRNLFVDSESTTDNVLLHRHRTLLKLEMEFLKNWLPDNSEQYPEVLALLSKPENDLWQYSAKILSFIDQEVELFSTVLSKNGQLEDLDKFKLLDECLHNINDDTYKIERLLVNRIHMQLMLRANEQGTPEKILTDNYIQFEENVRQLQDEQSNHNSISISLIAWIKYYIELYAVALKNQCSEEIMGTIDQFLTRDELHLSLALKLFVIKQICELSSVKFDTFCEIFSNRNVVWPRTILEKPQDQHNLILPTPLFVCEDEFKRISDILSYSNDIEHLRQLITNCTTNQTSSYCFLVWFIHYYSRFYMTNATSADEKWIRLFTHELNQHICKCFDVIGSKLLISLCKNFSHTSYFRLQPNMDIKEVHQRLVVLNIAVYLLSCKSLNYITYVGSLLFDDNRQMPNNYTERLQSSICLPGLLSSDIAITKMLYVRNQVKERLDRNEIYPDAKFVYKCSDVCPYMFHFEGCGRPYELSKCPMCKTDIGATEYNKPIIRIPPQLQMPIEVGFQFIADYVKKYDEKDRFGYHNITDAEESNVGEKSEHLNRSISFRFMHMLTHATLLILHELELLTNSTLPSRDYFRNHFENDYVLIGQQCGDIENCHVWLFRLINHMLDETFLLKGILNKNQKVIELEKLIEERLIFAHINSVPTEINEYKRSFAEYTQKQSESSRLEYFVDELFENEPKYPLLKFFNLTNIYATNPIEKFRTKLQAIPYSEKIYPITTFLMNRLETYENIQYLYPIVAFTNYLIHKFNHRLKRNDAAVQTIEYYLTNGPDCETTSKLYKSFLDAWYELNLKEVRYDCQTAKLEHVQEKENFAKNTMIAVVLLNASKDATSILLAACLITIGKLQNEVVNYFHNTLSTDLSGRRRQEHIVPVQSIRREHLFEINADEISQQLVTDSFMINYEYGKSRDIIYDYDEIELVLRNKISNLPMIDTEKLQYLNYQFELYGENSSLITDVRTRLKQEPLEPTERKKLIGLIQGMDNDDIVNFLGSLDYVFTYLRDIDMDLNIEMPTIQTFVEKNIRWQSCLSDYVRRKAPFSTIYLKYIIDLYELLEEYVFDQVLRNYVKQAWCAESFPVSERTQIVERFISMTFGKQEIAASLRNIDSWIGILKRVMIRVLSNVNVDTEVPLQYYLERKDLWTEASKKKRKPSPTDIDVEQEQNNQKKELKSVETSTAKVTPWMTSKGKNPSTQVKVIQTSGAKAKKRIA</sequence>
<feature type="compositionally biased region" description="Polar residues" evidence="1">
    <location>
        <begin position="1484"/>
        <end position="1513"/>
    </location>
</feature>
<evidence type="ECO:0000313" key="3">
    <source>
        <dbReference type="Proteomes" id="UP000663887"/>
    </source>
</evidence>
<gene>
    <name evidence="2" type="ORF">XDN619_LOCUS33595</name>
</gene>
<evidence type="ECO:0000256" key="1">
    <source>
        <dbReference type="SAM" id="MobiDB-lite"/>
    </source>
</evidence>
<feature type="non-terminal residue" evidence="2">
    <location>
        <position position="1521"/>
    </location>
</feature>
<name>A0A816ZK24_9BILA</name>
<accession>A0A816ZK24</accession>
<dbReference type="Proteomes" id="UP000663887">
    <property type="component" value="Unassembled WGS sequence"/>
</dbReference>
<dbReference type="EMBL" id="CAJNRG010017127">
    <property type="protein sequence ID" value="CAF2217028.1"/>
    <property type="molecule type" value="Genomic_DNA"/>
</dbReference>
<feature type="region of interest" description="Disordered" evidence="1">
    <location>
        <begin position="1458"/>
        <end position="1521"/>
    </location>
</feature>